<keyword evidence="3" id="KW-1185">Reference proteome</keyword>
<dbReference type="EMBL" id="CM029048">
    <property type="protein sequence ID" value="KAG2577593.1"/>
    <property type="molecule type" value="Genomic_DNA"/>
</dbReference>
<evidence type="ECO:0000313" key="2">
    <source>
        <dbReference type="EMBL" id="KAG2577593.1"/>
    </source>
</evidence>
<sequence length="165" mass="17431">MSPPSPLPPLPDHSSSSMVPVTDPGSTVAIVSCMGTAAPSPFTMPPPPIGELPPLRWAPPRHPPQPSVAESSRRQNAAPCKTRQKRSQRVLSAPVTTTSAQATNPKPKPSSVKMKEQQEEQEAVVELMKCRKAPAIPSRPPIVAEVSPVEGLGCEVLAGRVSQLS</sequence>
<reference evidence="2" key="1">
    <citation type="submission" date="2020-05" db="EMBL/GenBank/DDBJ databases">
        <title>WGS assembly of Panicum virgatum.</title>
        <authorList>
            <person name="Lovell J.T."/>
            <person name="Jenkins J."/>
            <person name="Shu S."/>
            <person name="Juenger T.E."/>
            <person name="Schmutz J."/>
        </authorList>
    </citation>
    <scope>NUCLEOTIDE SEQUENCE</scope>
    <source>
        <strain evidence="2">AP13</strain>
    </source>
</reference>
<evidence type="ECO:0000313" key="3">
    <source>
        <dbReference type="Proteomes" id="UP000823388"/>
    </source>
</evidence>
<organism evidence="2 3">
    <name type="scientific">Panicum virgatum</name>
    <name type="common">Blackwell switchgrass</name>
    <dbReference type="NCBI Taxonomy" id="38727"/>
    <lineage>
        <taxon>Eukaryota</taxon>
        <taxon>Viridiplantae</taxon>
        <taxon>Streptophyta</taxon>
        <taxon>Embryophyta</taxon>
        <taxon>Tracheophyta</taxon>
        <taxon>Spermatophyta</taxon>
        <taxon>Magnoliopsida</taxon>
        <taxon>Liliopsida</taxon>
        <taxon>Poales</taxon>
        <taxon>Poaceae</taxon>
        <taxon>PACMAD clade</taxon>
        <taxon>Panicoideae</taxon>
        <taxon>Panicodae</taxon>
        <taxon>Paniceae</taxon>
        <taxon>Panicinae</taxon>
        <taxon>Panicum</taxon>
        <taxon>Panicum sect. Hiantes</taxon>
    </lineage>
</organism>
<dbReference type="Proteomes" id="UP000823388">
    <property type="component" value="Chromosome 6N"/>
</dbReference>
<gene>
    <name evidence="2" type="ORF">PVAP13_6NG197312</name>
</gene>
<dbReference type="AlphaFoldDB" id="A0A8T0QXG9"/>
<comment type="caution">
    <text evidence="2">The sequence shown here is derived from an EMBL/GenBank/DDBJ whole genome shotgun (WGS) entry which is preliminary data.</text>
</comment>
<feature type="region of interest" description="Disordered" evidence="1">
    <location>
        <begin position="1"/>
        <end position="118"/>
    </location>
</feature>
<evidence type="ECO:0000256" key="1">
    <source>
        <dbReference type="SAM" id="MobiDB-lite"/>
    </source>
</evidence>
<accession>A0A8T0QXG9</accession>
<proteinExistence type="predicted"/>
<protein>
    <submittedName>
        <fullName evidence="2">Uncharacterized protein</fullName>
    </submittedName>
</protein>
<feature type="compositionally biased region" description="Pro residues" evidence="1">
    <location>
        <begin position="1"/>
        <end position="11"/>
    </location>
</feature>
<feature type="compositionally biased region" description="Polar residues" evidence="1">
    <location>
        <begin position="94"/>
        <end position="104"/>
    </location>
</feature>
<feature type="compositionally biased region" description="Pro residues" evidence="1">
    <location>
        <begin position="42"/>
        <end position="66"/>
    </location>
</feature>
<name>A0A8T0QXG9_PANVG</name>